<sequence>MAREIVMPTASLYDIDYYAWTLEQAAILRELTPKHPDMPLDHLRLADEIEGLGKSCLRAVLELHQQIVTHLLKIQFAAIRTPVRHWQREIMNFRLQLAEDLTPSLERKLLETLPTRYGLARNRAIDGLECDQPDIADILPRDLPYTVDQVLGRGAHAGWLPAEPADFTAFG</sequence>
<reference evidence="1 2" key="1">
    <citation type="submission" date="2019-07" db="EMBL/GenBank/DDBJ databases">
        <title>Whole genome shotgun sequence of Skermanella aerolata NBRC 106429.</title>
        <authorList>
            <person name="Hosoyama A."/>
            <person name="Uohara A."/>
            <person name="Ohji S."/>
            <person name="Ichikawa N."/>
        </authorList>
    </citation>
    <scope>NUCLEOTIDE SEQUENCE [LARGE SCALE GENOMIC DNA]</scope>
    <source>
        <strain evidence="1 2">NBRC 106429</strain>
    </source>
</reference>
<evidence type="ECO:0000313" key="1">
    <source>
        <dbReference type="EMBL" id="GEO40864.1"/>
    </source>
</evidence>
<dbReference type="PANTHER" id="PTHR34235">
    <property type="entry name" value="SLR1203 PROTEIN-RELATED"/>
    <property type="match status" value="1"/>
</dbReference>
<keyword evidence="2" id="KW-1185">Reference proteome</keyword>
<protein>
    <recommendedName>
        <fullName evidence="3">DUF29 domain-containing protein</fullName>
    </recommendedName>
</protein>
<dbReference type="Gene3D" id="1.20.1220.20">
    <property type="entry name" value="Uncharcterised protein PF01724"/>
    <property type="match status" value="1"/>
</dbReference>
<dbReference type="Pfam" id="PF01724">
    <property type="entry name" value="DUF29"/>
    <property type="match status" value="1"/>
</dbReference>
<dbReference type="Proteomes" id="UP000321523">
    <property type="component" value="Unassembled WGS sequence"/>
</dbReference>
<evidence type="ECO:0008006" key="3">
    <source>
        <dbReference type="Google" id="ProtNLM"/>
    </source>
</evidence>
<dbReference type="OrthoDB" id="425753at2"/>
<dbReference type="EMBL" id="BJYZ01000024">
    <property type="protein sequence ID" value="GEO40864.1"/>
    <property type="molecule type" value="Genomic_DNA"/>
</dbReference>
<evidence type="ECO:0000313" key="2">
    <source>
        <dbReference type="Proteomes" id="UP000321523"/>
    </source>
</evidence>
<comment type="caution">
    <text evidence="1">The sequence shown here is derived from an EMBL/GenBank/DDBJ whole genome shotgun (WGS) entry which is preliminary data.</text>
</comment>
<dbReference type="AlphaFoldDB" id="A0A512DWL2"/>
<proteinExistence type="predicted"/>
<dbReference type="PANTHER" id="PTHR34235:SF4">
    <property type="entry name" value="SLR0291 PROTEIN"/>
    <property type="match status" value="1"/>
</dbReference>
<organism evidence="1 2">
    <name type="scientific">Skermanella aerolata</name>
    <dbReference type="NCBI Taxonomy" id="393310"/>
    <lineage>
        <taxon>Bacteria</taxon>
        <taxon>Pseudomonadati</taxon>
        <taxon>Pseudomonadota</taxon>
        <taxon>Alphaproteobacteria</taxon>
        <taxon>Rhodospirillales</taxon>
        <taxon>Azospirillaceae</taxon>
        <taxon>Skermanella</taxon>
    </lineage>
</organism>
<gene>
    <name evidence="1" type="ORF">SAE02_50120</name>
</gene>
<dbReference type="RefSeq" id="WP_084720935.1">
    <property type="nucleotide sequence ID" value="NZ_BJYZ01000024.1"/>
</dbReference>
<dbReference type="InterPro" id="IPR002636">
    <property type="entry name" value="DUF29"/>
</dbReference>
<name>A0A512DWL2_9PROT</name>
<accession>A0A512DWL2</accession>